<reference evidence="1 2" key="1">
    <citation type="journal article" date="2016" name="Genome Biol. Evol.">
        <title>Comparative Genomic Analyses of the Moraxella catarrhalis Serosensitive and Seroresistant Lineages Demonstrate Their Independent Evolution.</title>
        <authorList>
            <person name="Earl J.P."/>
            <person name="de Vries S.P."/>
            <person name="Ahmed A."/>
            <person name="Powell E."/>
            <person name="Schultz M.P."/>
            <person name="Hermans P.W."/>
            <person name="Hill D.J."/>
            <person name="Zhou Z."/>
            <person name="Constantinidou C.I."/>
            <person name="Hu F.Z."/>
            <person name="Bootsma H.J."/>
            <person name="Ehrlich G.D."/>
        </authorList>
    </citation>
    <scope>NUCLEOTIDE SEQUENCE [LARGE SCALE GENOMIC DNA]</scope>
    <source>
        <strain evidence="1 2">Z7574</strain>
    </source>
</reference>
<dbReference type="RefSeq" id="WP_064619089.1">
    <property type="nucleotide sequence ID" value="NZ_LXHE01000014.1"/>
</dbReference>
<organism evidence="1 2">
    <name type="scientific">Moraxella catarrhalis</name>
    <name type="common">Branhamella catarrhalis</name>
    <dbReference type="NCBI Taxonomy" id="480"/>
    <lineage>
        <taxon>Bacteria</taxon>
        <taxon>Pseudomonadati</taxon>
        <taxon>Pseudomonadota</taxon>
        <taxon>Gammaproteobacteria</taxon>
        <taxon>Moraxellales</taxon>
        <taxon>Moraxellaceae</taxon>
        <taxon>Moraxella</taxon>
    </lineage>
</organism>
<dbReference type="EMBL" id="LXHE01000014">
    <property type="protein sequence ID" value="OAV00238.1"/>
    <property type="molecule type" value="Genomic_DNA"/>
</dbReference>
<accession>A0A7Z0UXU3</accession>
<evidence type="ECO:0000313" key="2">
    <source>
        <dbReference type="Proteomes" id="UP000078446"/>
    </source>
</evidence>
<gene>
    <name evidence="1" type="ORF">AO382_1388</name>
</gene>
<comment type="caution">
    <text evidence="1">The sequence shown here is derived from an EMBL/GenBank/DDBJ whole genome shotgun (WGS) entry which is preliminary data.</text>
</comment>
<proteinExistence type="predicted"/>
<dbReference type="Proteomes" id="UP000078446">
    <property type="component" value="Unassembled WGS sequence"/>
</dbReference>
<protein>
    <submittedName>
        <fullName evidence="1">Uncharacterized protein</fullName>
    </submittedName>
</protein>
<evidence type="ECO:0000313" key="1">
    <source>
        <dbReference type="EMBL" id="OAV00238.1"/>
    </source>
</evidence>
<sequence length="70" mass="7879">MKRKCPTIAQNALSTLDTKRIAEDSLRRAHAHQMQSNRQIKSPQAGEAIARHRCRGSAIWRLERAGSILS</sequence>
<dbReference type="AlphaFoldDB" id="A0A7Z0UXU3"/>
<name>A0A7Z0UXU3_MORCA</name>